<dbReference type="Proteomes" id="UP000324222">
    <property type="component" value="Unassembled WGS sequence"/>
</dbReference>
<keyword evidence="2" id="KW-1185">Reference proteome</keyword>
<protein>
    <submittedName>
        <fullName evidence="1">Uncharacterized protein</fullName>
    </submittedName>
</protein>
<evidence type="ECO:0000313" key="1">
    <source>
        <dbReference type="EMBL" id="MPC54202.1"/>
    </source>
</evidence>
<dbReference type="EMBL" id="VSRR010012186">
    <property type="protein sequence ID" value="MPC54202.1"/>
    <property type="molecule type" value="Genomic_DNA"/>
</dbReference>
<reference evidence="1 2" key="1">
    <citation type="submission" date="2019-05" db="EMBL/GenBank/DDBJ databases">
        <title>Another draft genome of Portunus trituberculatus and its Hox gene families provides insights of decapod evolution.</title>
        <authorList>
            <person name="Jeong J.-H."/>
            <person name="Song I."/>
            <person name="Kim S."/>
            <person name="Choi T."/>
            <person name="Kim D."/>
            <person name="Ryu S."/>
            <person name="Kim W."/>
        </authorList>
    </citation>
    <scope>NUCLEOTIDE SEQUENCE [LARGE SCALE GENOMIC DNA]</scope>
    <source>
        <tissue evidence="1">Muscle</tissue>
    </source>
</reference>
<sequence length="74" mass="8184">MLVKANELQQGLGGAAYFYIWQEEEKANVFGSWEDTAAQRRRDGGVEGGMRDGRSRRPSGCNTMQYGALLPLGM</sequence>
<accession>A0A5B7G5I9</accession>
<dbReference type="AlphaFoldDB" id="A0A5B7G5I9"/>
<comment type="caution">
    <text evidence="1">The sequence shown here is derived from an EMBL/GenBank/DDBJ whole genome shotgun (WGS) entry which is preliminary data.</text>
</comment>
<evidence type="ECO:0000313" key="2">
    <source>
        <dbReference type="Proteomes" id="UP000324222"/>
    </source>
</evidence>
<proteinExistence type="predicted"/>
<gene>
    <name evidence="1" type="ORF">E2C01_048110</name>
</gene>
<name>A0A5B7G5I9_PORTR</name>
<organism evidence="1 2">
    <name type="scientific">Portunus trituberculatus</name>
    <name type="common">Swimming crab</name>
    <name type="synonym">Neptunus trituberculatus</name>
    <dbReference type="NCBI Taxonomy" id="210409"/>
    <lineage>
        <taxon>Eukaryota</taxon>
        <taxon>Metazoa</taxon>
        <taxon>Ecdysozoa</taxon>
        <taxon>Arthropoda</taxon>
        <taxon>Crustacea</taxon>
        <taxon>Multicrustacea</taxon>
        <taxon>Malacostraca</taxon>
        <taxon>Eumalacostraca</taxon>
        <taxon>Eucarida</taxon>
        <taxon>Decapoda</taxon>
        <taxon>Pleocyemata</taxon>
        <taxon>Brachyura</taxon>
        <taxon>Eubrachyura</taxon>
        <taxon>Portunoidea</taxon>
        <taxon>Portunidae</taxon>
        <taxon>Portuninae</taxon>
        <taxon>Portunus</taxon>
    </lineage>
</organism>